<keyword evidence="7 8" id="KW-0472">Membrane</keyword>
<feature type="transmembrane region" description="Helical" evidence="8">
    <location>
        <begin position="372"/>
        <end position="394"/>
    </location>
</feature>
<dbReference type="Pfam" id="PF00999">
    <property type="entry name" value="Na_H_Exchanger"/>
    <property type="match status" value="1"/>
</dbReference>
<evidence type="ECO:0000256" key="1">
    <source>
        <dbReference type="ARBA" id="ARBA00004141"/>
    </source>
</evidence>
<evidence type="ECO:0000256" key="4">
    <source>
        <dbReference type="ARBA" id="ARBA00022692"/>
    </source>
</evidence>
<keyword evidence="2" id="KW-0813">Transport</keyword>
<accession>A0ABQ5XP96</accession>
<keyword evidence="5 8" id="KW-1133">Transmembrane helix</keyword>
<evidence type="ECO:0000313" key="11">
    <source>
        <dbReference type="Proteomes" id="UP001156670"/>
    </source>
</evidence>
<feature type="transmembrane region" description="Helical" evidence="8">
    <location>
        <begin position="205"/>
        <end position="225"/>
    </location>
</feature>
<organism evidence="10 11">
    <name type="scientific">Dyella acidisoli</name>
    <dbReference type="NCBI Taxonomy" id="1867834"/>
    <lineage>
        <taxon>Bacteria</taxon>
        <taxon>Pseudomonadati</taxon>
        <taxon>Pseudomonadota</taxon>
        <taxon>Gammaproteobacteria</taxon>
        <taxon>Lysobacterales</taxon>
        <taxon>Rhodanobacteraceae</taxon>
        <taxon>Dyella</taxon>
    </lineage>
</organism>
<feature type="transmembrane region" description="Helical" evidence="8">
    <location>
        <begin position="12"/>
        <end position="29"/>
    </location>
</feature>
<feature type="transmembrane region" description="Helical" evidence="8">
    <location>
        <begin position="139"/>
        <end position="162"/>
    </location>
</feature>
<dbReference type="InterPro" id="IPR050794">
    <property type="entry name" value="CPA2_transporter"/>
</dbReference>
<proteinExistence type="predicted"/>
<evidence type="ECO:0000256" key="8">
    <source>
        <dbReference type="SAM" id="Phobius"/>
    </source>
</evidence>
<keyword evidence="6" id="KW-0406">Ion transport</keyword>
<dbReference type="InterPro" id="IPR038770">
    <property type="entry name" value="Na+/solute_symporter_sf"/>
</dbReference>
<reference evidence="11" key="1">
    <citation type="journal article" date="2019" name="Int. J. Syst. Evol. Microbiol.">
        <title>The Global Catalogue of Microorganisms (GCM) 10K type strain sequencing project: providing services to taxonomists for standard genome sequencing and annotation.</title>
        <authorList>
            <consortium name="The Broad Institute Genomics Platform"/>
            <consortium name="The Broad Institute Genome Sequencing Center for Infectious Disease"/>
            <person name="Wu L."/>
            <person name="Ma J."/>
        </authorList>
    </citation>
    <scope>NUCLEOTIDE SEQUENCE [LARGE SCALE GENOMIC DNA]</scope>
    <source>
        <strain evidence="11">NBRC 111980</strain>
    </source>
</reference>
<comment type="subcellular location">
    <subcellularLocation>
        <location evidence="1">Membrane</location>
        <topology evidence="1">Multi-pass membrane protein</topology>
    </subcellularLocation>
</comment>
<dbReference type="Gene3D" id="1.20.1530.20">
    <property type="match status" value="1"/>
</dbReference>
<evidence type="ECO:0000256" key="2">
    <source>
        <dbReference type="ARBA" id="ARBA00022448"/>
    </source>
</evidence>
<evidence type="ECO:0000256" key="6">
    <source>
        <dbReference type="ARBA" id="ARBA00023065"/>
    </source>
</evidence>
<dbReference type="InterPro" id="IPR006153">
    <property type="entry name" value="Cation/H_exchanger_TM"/>
</dbReference>
<sequence length="403" mass="44683">MEPNITQPESFLIAMLIIFILPFMIWRYLKTEYFAPMVVVQIVAGIIVGPGVLGAYFKDYYHAIFTPVTIHNLNGIASWAVMMFVFVAGVELDLRNVWRHRKESSVTAGLALGVPLSFGAVVGWLLVQHPGWVGQVAENWQFILAIGMSCAITSLPVLIVFLEKMELLRQPMGQRVLRYASLDDLLIWSVLAVVMVDLPRIKTQLLFLIGFGVASAFLRKLMVAVGEADRWFYALIWMVGVSFMAEWSGLHFMVGAFMAGVVIDMRWFDQKKMDLLRHYVLLIMMPVYFLSTGLKTTWSIGGTAVFIVAGFMLVAAVVGKLVGIHIAGRILKWSEGEASIIGWLLQSKSLITIVFANVLLDKGVISNEAFTAVLLMSLVSTMLTVPVVSSKLALNPTLATKMS</sequence>
<dbReference type="PANTHER" id="PTHR32468:SF18">
    <property type="entry name" value="CATION_H(+) ANTIPORTER 1"/>
    <property type="match status" value="1"/>
</dbReference>
<keyword evidence="4 8" id="KW-0812">Transmembrane</keyword>
<dbReference type="EMBL" id="BSOB01000018">
    <property type="protein sequence ID" value="GLQ93509.1"/>
    <property type="molecule type" value="Genomic_DNA"/>
</dbReference>
<gene>
    <name evidence="10" type="ORF">GCM10007901_24600</name>
</gene>
<dbReference type="PANTHER" id="PTHR32468">
    <property type="entry name" value="CATION/H + ANTIPORTER"/>
    <property type="match status" value="1"/>
</dbReference>
<keyword evidence="3" id="KW-0050">Antiport</keyword>
<evidence type="ECO:0000259" key="9">
    <source>
        <dbReference type="Pfam" id="PF00999"/>
    </source>
</evidence>
<comment type="caution">
    <text evidence="10">The sequence shown here is derived from an EMBL/GenBank/DDBJ whole genome shotgun (WGS) entry which is preliminary data.</text>
</comment>
<evidence type="ECO:0000313" key="10">
    <source>
        <dbReference type="EMBL" id="GLQ93509.1"/>
    </source>
</evidence>
<evidence type="ECO:0000256" key="5">
    <source>
        <dbReference type="ARBA" id="ARBA00022989"/>
    </source>
</evidence>
<evidence type="ECO:0000256" key="3">
    <source>
        <dbReference type="ARBA" id="ARBA00022449"/>
    </source>
</evidence>
<feature type="domain" description="Cation/H+ exchanger transmembrane" evidence="9">
    <location>
        <begin position="17"/>
        <end position="384"/>
    </location>
</feature>
<feature type="transmembrane region" description="Helical" evidence="8">
    <location>
        <begin position="231"/>
        <end position="263"/>
    </location>
</feature>
<feature type="transmembrane region" description="Helical" evidence="8">
    <location>
        <begin position="340"/>
        <end position="360"/>
    </location>
</feature>
<feature type="transmembrane region" description="Helical" evidence="8">
    <location>
        <begin position="36"/>
        <end position="56"/>
    </location>
</feature>
<keyword evidence="11" id="KW-1185">Reference proteome</keyword>
<evidence type="ECO:0000256" key="7">
    <source>
        <dbReference type="ARBA" id="ARBA00023136"/>
    </source>
</evidence>
<feature type="transmembrane region" description="Helical" evidence="8">
    <location>
        <begin position="275"/>
        <end position="294"/>
    </location>
</feature>
<feature type="transmembrane region" description="Helical" evidence="8">
    <location>
        <begin position="106"/>
        <end position="127"/>
    </location>
</feature>
<name>A0ABQ5XP96_9GAMM</name>
<dbReference type="RefSeq" id="WP_284321218.1">
    <property type="nucleotide sequence ID" value="NZ_BSOB01000018.1"/>
</dbReference>
<feature type="transmembrane region" description="Helical" evidence="8">
    <location>
        <begin position="300"/>
        <end position="319"/>
    </location>
</feature>
<feature type="transmembrane region" description="Helical" evidence="8">
    <location>
        <begin position="76"/>
        <end position="94"/>
    </location>
</feature>
<protein>
    <recommendedName>
        <fullName evidence="9">Cation/H+ exchanger transmembrane domain-containing protein</fullName>
    </recommendedName>
</protein>
<dbReference type="Proteomes" id="UP001156670">
    <property type="component" value="Unassembled WGS sequence"/>
</dbReference>